<evidence type="ECO:0000256" key="4">
    <source>
        <dbReference type="ARBA" id="ARBA00022840"/>
    </source>
</evidence>
<accession>A0A4P7ICV7</accession>
<dbReference type="GO" id="GO:0016887">
    <property type="term" value="F:ATP hydrolysis activity"/>
    <property type="evidence" value="ECO:0007669"/>
    <property type="project" value="InterPro"/>
</dbReference>
<dbReference type="Pfam" id="PF00005">
    <property type="entry name" value="ABC_tran"/>
    <property type="match status" value="1"/>
</dbReference>
<dbReference type="InterPro" id="IPR003439">
    <property type="entry name" value="ABC_transporter-like_ATP-bd"/>
</dbReference>
<dbReference type="InterPro" id="IPR027417">
    <property type="entry name" value="P-loop_NTPase"/>
</dbReference>
<protein>
    <recommendedName>
        <fullName evidence="5">ABC-type quaternary amine transporter</fullName>
        <ecNumber evidence="5">7.6.2.9</ecNumber>
    </recommendedName>
</protein>
<dbReference type="EC" id="7.6.2.9" evidence="5"/>
<keyword evidence="3" id="KW-0547">Nucleotide-binding</keyword>
<sequence length="330" mass="35525">MDATASGPGEPMIRLSGVGKTYDDGTVAVQEVDLDVAAGEMVCLVGPSGCGKSTTLKMINRLIEPTTGRIFLDGQDVTDADPVELRRGIGYVIQQVGLFPHQRIINNVMTVPLLYGESKATARERARELLDTVGLDPDQYADRYPHQLSGGQRQRVGVARALAANPPVLLMDEPFGAVDPVVRTRLQDEFMRLQRDLGKTVVLVTHDIDEAVRMGNRVAIFAAGGRLAQYATPTELLARPADDFVADFVGSTRGLRRLAVTPLREEHLEPLDGVTGGALGSAIDLDSSLEEALAALLRDDKPMIGVKDGARFVGVLTPAGVHRALRESLR</sequence>
<evidence type="ECO:0000313" key="7">
    <source>
        <dbReference type="EMBL" id="QBX54965.1"/>
    </source>
</evidence>
<dbReference type="SMART" id="SM00382">
    <property type="entry name" value="AAA"/>
    <property type="match status" value="1"/>
</dbReference>
<organism evidence="7 8">
    <name type="scientific">Nocardioides seonyuensis</name>
    <dbReference type="NCBI Taxonomy" id="2518371"/>
    <lineage>
        <taxon>Bacteria</taxon>
        <taxon>Bacillati</taxon>
        <taxon>Actinomycetota</taxon>
        <taxon>Actinomycetes</taxon>
        <taxon>Propionibacteriales</taxon>
        <taxon>Nocardioidaceae</taxon>
        <taxon>Nocardioides</taxon>
    </lineage>
</organism>
<dbReference type="PROSITE" id="PS00211">
    <property type="entry name" value="ABC_TRANSPORTER_1"/>
    <property type="match status" value="1"/>
</dbReference>
<keyword evidence="8" id="KW-1185">Reference proteome</keyword>
<proteinExistence type="inferred from homology"/>
<dbReference type="InterPro" id="IPR003593">
    <property type="entry name" value="AAA+_ATPase"/>
</dbReference>
<dbReference type="SUPFAM" id="SSF52540">
    <property type="entry name" value="P-loop containing nucleoside triphosphate hydrolases"/>
    <property type="match status" value="1"/>
</dbReference>
<dbReference type="OrthoDB" id="9802264at2"/>
<dbReference type="Proteomes" id="UP000294853">
    <property type="component" value="Chromosome"/>
</dbReference>
<gene>
    <name evidence="7" type="ORF">EXE58_05510</name>
</gene>
<name>A0A4P7ICV7_9ACTN</name>
<dbReference type="AlphaFoldDB" id="A0A4P7ICV7"/>
<dbReference type="KEGG" id="nsn:EXE58_05510"/>
<dbReference type="GO" id="GO:0005524">
    <property type="term" value="F:ATP binding"/>
    <property type="evidence" value="ECO:0007669"/>
    <property type="project" value="UniProtKB-KW"/>
</dbReference>
<feature type="domain" description="ABC transporter" evidence="6">
    <location>
        <begin position="13"/>
        <end position="249"/>
    </location>
</feature>
<dbReference type="GO" id="GO:0015418">
    <property type="term" value="F:ABC-type quaternary ammonium compound transporting activity"/>
    <property type="evidence" value="ECO:0007669"/>
    <property type="project" value="UniProtKB-EC"/>
</dbReference>
<dbReference type="FunFam" id="3.40.50.300:FF:000425">
    <property type="entry name" value="Probable ABC transporter, ATP-binding subunit"/>
    <property type="match status" value="1"/>
</dbReference>
<comment type="similarity">
    <text evidence="1">Belongs to the ABC transporter superfamily.</text>
</comment>
<dbReference type="Gene3D" id="3.40.50.300">
    <property type="entry name" value="P-loop containing nucleotide triphosphate hydrolases"/>
    <property type="match status" value="1"/>
</dbReference>
<evidence type="ECO:0000313" key="8">
    <source>
        <dbReference type="Proteomes" id="UP000294853"/>
    </source>
</evidence>
<evidence type="ECO:0000256" key="5">
    <source>
        <dbReference type="ARBA" id="ARBA00066388"/>
    </source>
</evidence>
<reference evidence="7 8" key="1">
    <citation type="submission" date="2019-03" db="EMBL/GenBank/DDBJ databases">
        <title>Three New Species of Nocardioides, Nocardioides euryhalodurans sp. nov., Nocardioides seonyuensis sp. nov. and Nocardioides eburneoflavus sp. nov. Iolated from Soil.</title>
        <authorList>
            <person name="Roh S.G."/>
            <person name="Lee C."/>
            <person name="Kim M.-K."/>
            <person name="Kim S.B."/>
        </authorList>
    </citation>
    <scope>NUCLEOTIDE SEQUENCE [LARGE SCALE GENOMIC DNA]</scope>
    <source>
        <strain evidence="7 8">MMS17-SY207-3</strain>
    </source>
</reference>
<dbReference type="PANTHER" id="PTHR43117">
    <property type="entry name" value="OSMOPROTECTANT IMPORT ATP-BINDING PROTEIN OSMV"/>
    <property type="match status" value="1"/>
</dbReference>
<dbReference type="PANTHER" id="PTHR43117:SF4">
    <property type="entry name" value="OSMOPROTECTANT IMPORT ATP-BINDING PROTEIN OSMV"/>
    <property type="match status" value="1"/>
</dbReference>
<evidence type="ECO:0000256" key="2">
    <source>
        <dbReference type="ARBA" id="ARBA00022448"/>
    </source>
</evidence>
<evidence type="ECO:0000256" key="1">
    <source>
        <dbReference type="ARBA" id="ARBA00005417"/>
    </source>
</evidence>
<keyword evidence="4 7" id="KW-0067">ATP-binding</keyword>
<keyword evidence="2" id="KW-0813">Transport</keyword>
<dbReference type="RefSeq" id="WP_135266933.1">
    <property type="nucleotide sequence ID" value="NZ_CP038436.1"/>
</dbReference>
<evidence type="ECO:0000259" key="6">
    <source>
        <dbReference type="PROSITE" id="PS50893"/>
    </source>
</evidence>
<evidence type="ECO:0000256" key="3">
    <source>
        <dbReference type="ARBA" id="ARBA00022741"/>
    </source>
</evidence>
<dbReference type="PROSITE" id="PS50893">
    <property type="entry name" value="ABC_TRANSPORTER_2"/>
    <property type="match status" value="1"/>
</dbReference>
<dbReference type="EMBL" id="CP038436">
    <property type="protein sequence ID" value="QBX54965.1"/>
    <property type="molecule type" value="Genomic_DNA"/>
</dbReference>
<dbReference type="InterPro" id="IPR017871">
    <property type="entry name" value="ABC_transporter-like_CS"/>
</dbReference>